<evidence type="ECO:0000256" key="4">
    <source>
        <dbReference type="ARBA" id="ARBA00023136"/>
    </source>
</evidence>
<reference evidence="6 7" key="1">
    <citation type="submission" date="2023-05" db="EMBL/GenBank/DDBJ databases">
        <title>Novel species of genus Flectobacillus isolated from stream in China.</title>
        <authorList>
            <person name="Lu H."/>
        </authorList>
    </citation>
    <scope>NUCLEOTIDE SEQUENCE [LARGE SCALE GENOMIC DNA]</scope>
    <source>
        <strain evidence="6 7">DC10W</strain>
    </source>
</reference>
<sequence length="130" mass="14404">MKTFNLLVRLIPAIIMLQTLFFKFSGAAESVYIFSSIGIEPWGRIGTGILELVASLLLLLDRQALWGALLGIGLMFGAVVTHLFLLGIEIMGDGGQLFFMALATLICCTWLVYQRREQLRVILNTAIKTI</sequence>
<organism evidence="6 7">
    <name type="scientific">Flectobacillus longus</name>
    <dbReference type="NCBI Taxonomy" id="2984207"/>
    <lineage>
        <taxon>Bacteria</taxon>
        <taxon>Pseudomonadati</taxon>
        <taxon>Bacteroidota</taxon>
        <taxon>Cytophagia</taxon>
        <taxon>Cytophagales</taxon>
        <taxon>Flectobacillaceae</taxon>
        <taxon>Flectobacillus</taxon>
    </lineage>
</organism>
<protein>
    <submittedName>
        <fullName evidence="6">DoxX family protein</fullName>
    </submittedName>
</protein>
<dbReference type="RefSeq" id="WP_283370610.1">
    <property type="nucleotide sequence ID" value="NZ_JASHID010000010.1"/>
</dbReference>
<comment type="subcellular location">
    <subcellularLocation>
        <location evidence="1">Membrane</location>
        <topology evidence="1">Multi-pass membrane protein</topology>
    </subcellularLocation>
</comment>
<gene>
    <name evidence="6" type="ORF">QM480_14935</name>
</gene>
<feature type="transmembrane region" description="Helical" evidence="5">
    <location>
        <begin position="67"/>
        <end position="88"/>
    </location>
</feature>
<name>A0ABT6YPX2_9BACT</name>
<evidence type="ECO:0000313" key="6">
    <source>
        <dbReference type="EMBL" id="MDI9865637.1"/>
    </source>
</evidence>
<feature type="transmembrane region" description="Helical" evidence="5">
    <location>
        <begin position="43"/>
        <end position="60"/>
    </location>
</feature>
<keyword evidence="3 5" id="KW-1133">Transmembrane helix</keyword>
<feature type="transmembrane region" description="Helical" evidence="5">
    <location>
        <begin position="94"/>
        <end position="113"/>
    </location>
</feature>
<dbReference type="Proteomes" id="UP001236569">
    <property type="component" value="Unassembled WGS sequence"/>
</dbReference>
<evidence type="ECO:0000256" key="5">
    <source>
        <dbReference type="SAM" id="Phobius"/>
    </source>
</evidence>
<comment type="caution">
    <text evidence="6">The sequence shown here is derived from an EMBL/GenBank/DDBJ whole genome shotgun (WGS) entry which is preliminary data.</text>
</comment>
<evidence type="ECO:0000256" key="1">
    <source>
        <dbReference type="ARBA" id="ARBA00004141"/>
    </source>
</evidence>
<evidence type="ECO:0000256" key="3">
    <source>
        <dbReference type="ARBA" id="ARBA00022989"/>
    </source>
</evidence>
<dbReference type="EMBL" id="JASHID010000010">
    <property type="protein sequence ID" value="MDI9865637.1"/>
    <property type="molecule type" value="Genomic_DNA"/>
</dbReference>
<evidence type="ECO:0000256" key="2">
    <source>
        <dbReference type="ARBA" id="ARBA00022692"/>
    </source>
</evidence>
<dbReference type="Pfam" id="PF07681">
    <property type="entry name" value="DoxX"/>
    <property type="match status" value="1"/>
</dbReference>
<accession>A0ABT6YPX2</accession>
<keyword evidence="2 5" id="KW-0812">Transmembrane</keyword>
<proteinExistence type="predicted"/>
<keyword evidence="4 5" id="KW-0472">Membrane</keyword>
<evidence type="ECO:0000313" key="7">
    <source>
        <dbReference type="Proteomes" id="UP001236569"/>
    </source>
</evidence>
<keyword evidence="7" id="KW-1185">Reference proteome</keyword>
<dbReference type="InterPro" id="IPR032808">
    <property type="entry name" value="DoxX"/>
</dbReference>